<evidence type="ECO:0000313" key="5">
    <source>
        <dbReference type="Proteomes" id="UP001220256"/>
    </source>
</evidence>
<feature type="region of interest" description="Disordered" evidence="2">
    <location>
        <begin position="364"/>
        <end position="383"/>
    </location>
</feature>
<dbReference type="InterPro" id="IPR011989">
    <property type="entry name" value="ARM-like"/>
</dbReference>
<dbReference type="SUPFAM" id="SSF48371">
    <property type="entry name" value="ARM repeat"/>
    <property type="match status" value="1"/>
</dbReference>
<dbReference type="Gene3D" id="1.25.10.10">
    <property type="entry name" value="Leucine-rich Repeat Variant"/>
    <property type="match status" value="1"/>
</dbReference>
<evidence type="ECO:0000256" key="1">
    <source>
        <dbReference type="ARBA" id="ARBA00011012"/>
    </source>
</evidence>
<dbReference type="PANTHER" id="PTHR10182">
    <property type="entry name" value="CALCIUM-BINDING PROTEIN 39-RELATED"/>
    <property type="match status" value="1"/>
</dbReference>
<dbReference type="Pfam" id="PF08569">
    <property type="entry name" value="Mo25"/>
    <property type="match status" value="1"/>
</dbReference>
<dbReference type="PANTHER" id="PTHR10182:SF3">
    <property type="entry name" value="PROTEIN MO25"/>
    <property type="match status" value="1"/>
</dbReference>
<reference evidence="3 5" key="3">
    <citation type="journal article" date="2023" name="IMA Fungus">
        <title>Comparative genomic study of the Penicillium genus elucidates a diverse pangenome and 15 lateral gene transfer events.</title>
        <authorList>
            <person name="Petersen C."/>
            <person name="Sorensen T."/>
            <person name="Nielsen M.R."/>
            <person name="Sondergaard T.E."/>
            <person name="Sorensen J.L."/>
            <person name="Fitzpatrick D.A."/>
            <person name="Frisvad J.C."/>
            <person name="Nielsen K.L."/>
        </authorList>
    </citation>
    <scope>NUCLEOTIDE SEQUENCE [LARGE SCALE GENOMIC DNA]</scope>
    <source>
        <strain evidence="3 5">IBT 3361</strain>
    </source>
</reference>
<dbReference type="GO" id="GO:0005737">
    <property type="term" value="C:cytoplasm"/>
    <property type="evidence" value="ECO:0007669"/>
    <property type="project" value="UniProtKB-ARBA"/>
</dbReference>
<dbReference type="InterPro" id="IPR013878">
    <property type="entry name" value="Mo25"/>
</dbReference>
<evidence type="ECO:0000313" key="4">
    <source>
        <dbReference type="EMBL" id="KZN93191.1"/>
    </source>
</evidence>
<dbReference type="OMA" id="AYDHKES"/>
<sequence length="383" mass="44281">MAFFFNRGRSRQPADIVRTTKELLSRIHDSQNAPKAEEDLAKQLSQMKVIVQGTPEVPPSVDQVHALVQATIQEDLLFDLSRSIHLLPFEARKDTQTVFSHILRFRPTSYAAEKDPPVISYLVHHRPEIIVELCRGYMQSQSAMPCGVILREALKFDVITAIVLYDQSNEGESAIRLSDVKPNQRQRGDGVFWRFFDWIDKSCFEVSADAYTTFRDILTRHKSLMTSYLATNFELFFARFNNILIHSDSYVTKRQSIKLLGEILLDRANYNVMMAYVESGDNLKLCMKLLRDDRKMVQYEGFHVFKVFVANPNKSVAVQRILINNRDRLLRFLPKFLDDRTDDDQFMDEKSFLVRQIELLPKEPVDRTRPTRDSPSAHTAAVA</sequence>
<dbReference type="PhylomeDB" id="A0A167XTL9"/>
<evidence type="ECO:0000256" key="2">
    <source>
        <dbReference type="SAM" id="MobiDB-lite"/>
    </source>
</evidence>
<reference evidence="4" key="1">
    <citation type="journal article" date="2014" name="Genome Announc.">
        <title>Complete sequencing and chromosome-scale genome assembly of the industrial progenitor strain P2niaD18 from the penicillin producer Penicillium chrysogenum.</title>
        <authorList>
            <person name="Specht T."/>
            <person name="Dahlmann T.A."/>
            <person name="Zadra I."/>
            <person name="Kurnsteiner H."/>
            <person name="Kuck U."/>
        </authorList>
    </citation>
    <scope>NUCLEOTIDE SEQUENCE [LARGE SCALE GENOMIC DNA]</scope>
    <source>
        <strain evidence="4">P2niaD18</strain>
    </source>
</reference>
<dbReference type="FunFam" id="1.25.10.10:FF:000257">
    <property type="entry name" value="Conidiophore development protein hymA"/>
    <property type="match status" value="1"/>
</dbReference>
<protein>
    <submittedName>
        <fullName evidence="4">Conidiophore development protein</fullName>
    </submittedName>
</protein>
<comment type="similarity">
    <text evidence="1">Belongs to the Mo25 family.</text>
</comment>
<name>A0A167XTL9_PENCH</name>
<dbReference type="AlphaFoldDB" id="A0A167XTL9"/>
<dbReference type="GO" id="GO:0035556">
    <property type="term" value="P:intracellular signal transduction"/>
    <property type="evidence" value="ECO:0007669"/>
    <property type="project" value="TreeGrafter"/>
</dbReference>
<dbReference type="GO" id="GO:0043539">
    <property type="term" value="F:protein serine/threonine kinase activator activity"/>
    <property type="evidence" value="ECO:0007669"/>
    <property type="project" value="TreeGrafter"/>
</dbReference>
<dbReference type="InterPro" id="IPR016024">
    <property type="entry name" value="ARM-type_fold"/>
</dbReference>
<organism evidence="4">
    <name type="scientific">Penicillium chrysogenum</name>
    <name type="common">Penicillium notatum</name>
    <dbReference type="NCBI Taxonomy" id="5076"/>
    <lineage>
        <taxon>Eukaryota</taxon>
        <taxon>Fungi</taxon>
        <taxon>Dikarya</taxon>
        <taxon>Ascomycota</taxon>
        <taxon>Pezizomycotina</taxon>
        <taxon>Eurotiomycetes</taxon>
        <taxon>Eurotiomycetidae</taxon>
        <taxon>Eurotiales</taxon>
        <taxon>Aspergillaceae</taxon>
        <taxon>Penicillium</taxon>
        <taxon>Penicillium chrysogenum species complex</taxon>
    </lineage>
</organism>
<reference evidence="3" key="2">
    <citation type="submission" date="2022-12" db="EMBL/GenBank/DDBJ databases">
        <authorList>
            <person name="Petersen C."/>
        </authorList>
    </citation>
    <scope>NUCLEOTIDE SEQUENCE</scope>
    <source>
        <strain evidence="3">IBT 3361</strain>
    </source>
</reference>
<dbReference type="Proteomes" id="UP000076449">
    <property type="component" value="Chromosome I"/>
</dbReference>
<dbReference type="Proteomes" id="UP001220256">
    <property type="component" value="Unassembled WGS sequence"/>
</dbReference>
<evidence type="ECO:0000313" key="3">
    <source>
        <dbReference type="EMBL" id="KAJ5284098.1"/>
    </source>
</evidence>
<gene>
    <name evidence="4" type="ORF">EN45_033630</name>
    <name evidence="3" type="ORF">N7505_002078</name>
</gene>
<accession>A0A167XTL9</accession>
<dbReference type="EMBL" id="JAPVEB010000001">
    <property type="protein sequence ID" value="KAJ5284098.1"/>
    <property type="molecule type" value="Genomic_DNA"/>
</dbReference>
<proteinExistence type="inferred from homology"/>
<dbReference type="EMBL" id="CM002798">
    <property type="protein sequence ID" value="KZN93191.1"/>
    <property type="molecule type" value="Genomic_DNA"/>
</dbReference>
<keyword evidence="5" id="KW-1185">Reference proteome</keyword>